<keyword evidence="3" id="KW-0694">RNA-binding</keyword>
<dbReference type="Proteomes" id="UP000033035">
    <property type="component" value="Unassembled WGS sequence"/>
</dbReference>
<feature type="domain" description="RNA-binding S4" evidence="5">
    <location>
        <begin position="3"/>
        <end position="63"/>
    </location>
</feature>
<feature type="compositionally biased region" description="Polar residues" evidence="4">
    <location>
        <begin position="181"/>
        <end position="194"/>
    </location>
</feature>
<evidence type="ECO:0000256" key="1">
    <source>
        <dbReference type="ARBA" id="ARBA00008348"/>
    </source>
</evidence>
<dbReference type="EMBL" id="AQHW01000005">
    <property type="protein sequence ID" value="KKB59414.1"/>
    <property type="molecule type" value="Genomic_DNA"/>
</dbReference>
<evidence type="ECO:0000313" key="7">
    <source>
        <dbReference type="Proteomes" id="UP000033035"/>
    </source>
</evidence>
<dbReference type="Gene3D" id="3.10.290.10">
    <property type="entry name" value="RNA-binding S4 domain"/>
    <property type="match status" value="1"/>
</dbReference>
<dbReference type="InterPro" id="IPR036986">
    <property type="entry name" value="S4_RNA-bd_sf"/>
</dbReference>
<dbReference type="STRING" id="1203610.HMPREF1536_00963"/>
<evidence type="ECO:0000256" key="2">
    <source>
        <dbReference type="ARBA" id="ARBA00023235"/>
    </source>
</evidence>
<comment type="caution">
    <text evidence="6">The sequence shown here is derived from an EMBL/GenBank/DDBJ whole genome shotgun (WGS) entry which is preliminary data.</text>
</comment>
<feature type="region of interest" description="Disordered" evidence="4">
    <location>
        <begin position="83"/>
        <end position="155"/>
    </location>
</feature>
<dbReference type="AlphaFoldDB" id="A0A0F5JNW9"/>
<name>A0A0F5JNW9_9BACT</name>
<proteinExistence type="inferred from homology"/>
<dbReference type="InterPro" id="IPR002942">
    <property type="entry name" value="S4_RNA-bd"/>
</dbReference>
<dbReference type="GO" id="GO:0000455">
    <property type="term" value="P:enzyme-directed rRNA pseudouridine synthesis"/>
    <property type="evidence" value="ECO:0007669"/>
    <property type="project" value="UniProtKB-ARBA"/>
</dbReference>
<evidence type="ECO:0000259" key="5">
    <source>
        <dbReference type="SMART" id="SM00363"/>
    </source>
</evidence>
<keyword evidence="2" id="KW-0413">Isomerase</keyword>
<sequence>MEIRLNKLLSDAGYCSRREADKFIEMGRVTVNGKQPEVGQKVSKSDIVLLDDIQINVGKYEGLAQEHSRAVVGKTQNLVFGETTKAPEKKEKRIAPVSTAETAAKTEKSSSNPSGSGKTLRPGKYVKYNKYAAARKAAKSGTKPKEKLSPEEKALKDALQPKFGKSLGKAAVAQRLAASPKSASLRKTSKNNPANKAKRTTNRKPKGE</sequence>
<evidence type="ECO:0000313" key="6">
    <source>
        <dbReference type="EMBL" id="KKB59414.1"/>
    </source>
</evidence>
<dbReference type="FunFam" id="3.10.290.10:FF:000003">
    <property type="entry name" value="Pseudouridine synthase"/>
    <property type="match status" value="1"/>
</dbReference>
<dbReference type="GO" id="GO:0003723">
    <property type="term" value="F:RNA binding"/>
    <property type="evidence" value="ECO:0007669"/>
    <property type="project" value="UniProtKB-KW"/>
</dbReference>
<dbReference type="PATRIC" id="fig|1203610.3.peg.989"/>
<dbReference type="Pfam" id="PF01479">
    <property type="entry name" value="S4"/>
    <property type="match status" value="1"/>
</dbReference>
<feature type="region of interest" description="Disordered" evidence="4">
    <location>
        <begin position="171"/>
        <end position="208"/>
    </location>
</feature>
<feature type="compositionally biased region" description="Basic residues" evidence="4">
    <location>
        <begin position="196"/>
        <end position="208"/>
    </location>
</feature>
<evidence type="ECO:0000256" key="3">
    <source>
        <dbReference type="PROSITE-ProRule" id="PRU00182"/>
    </source>
</evidence>
<keyword evidence="7" id="KW-1185">Reference proteome</keyword>
<feature type="compositionally biased region" description="Basic and acidic residues" evidence="4">
    <location>
        <begin position="143"/>
        <end position="155"/>
    </location>
</feature>
<dbReference type="PROSITE" id="PS50889">
    <property type="entry name" value="S4"/>
    <property type="match status" value="1"/>
</dbReference>
<reference evidence="6 7" key="1">
    <citation type="submission" date="2013-04" db="EMBL/GenBank/DDBJ databases">
        <title>The Genome Sequence of Parabacteroides gordonii DSM 23371.</title>
        <authorList>
            <consortium name="The Broad Institute Genomics Platform"/>
            <person name="Earl A."/>
            <person name="Ward D."/>
            <person name="Feldgarden M."/>
            <person name="Gevers D."/>
            <person name="Martens E."/>
            <person name="Sakamoto M."/>
            <person name="Benno Y."/>
            <person name="Suzuki N."/>
            <person name="Matsunaga N."/>
            <person name="Koshihara K."/>
            <person name="Seki M."/>
            <person name="Komiya H."/>
            <person name="Walker B."/>
            <person name="Young S."/>
            <person name="Zeng Q."/>
            <person name="Gargeya S."/>
            <person name="Fitzgerald M."/>
            <person name="Haas B."/>
            <person name="Abouelleil A."/>
            <person name="Allen A.W."/>
            <person name="Alvarado L."/>
            <person name="Arachchi H.M."/>
            <person name="Berlin A.M."/>
            <person name="Chapman S.B."/>
            <person name="Gainer-Dewar J."/>
            <person name="Goldberg J."/>
            <person name="Griggs A."/>
            <person name="Gujja S."/>
            <person name="Hansen M."/>
            <person name="Howarth C."/>
            <person name="Imamovic A."/>
            <person name="Ireland A."/>
            <person name="Larimer J."/>
            <person name="McCowan C."/>
            <person name="Murphy C."/>
            <person name="Pearson M."/>
            <person name="Poon T.W."/>
            <person name="Priest M."/>
            <person name="Roberts A."/>
            <person name="Saif S."/>
            <person name="Shea T."/>
            <person name="Sisk P."/>
            <person name="Sykes S."/>
            <person name="Wortman J."/>
            <person name="Nusbaum C."/>
            <person name="Birren B."/>
        </authorList>
    </citation>
    <scope>NUCLEOTIDE SEQUENCE [LARGE SCALE GENOMIC DNA]</scope>
    <source>
        <strain evidence="6 7">MS-1</strain>
    </source>
</reference>
<dbReference type="SUPFAM" id="SSF55174">
    <property type="entry name" value="Alpha-L RNA-binding motif"/>
    <property type="match status" value="1"/>
</dbReference>
<dbReference type="RefSeq" id="WP_028726864.1">
    <property type="nucleotide sequence ID" value="NZ_AUAE01000011.1"/>
</dbReference>
<protein>
    <recommendedName>
        <fullName evidence="5">RNA-binding S4 domain-containing protein</fullName>
    </recommendedName>
</protein>
<dbReference type="SMART" id="SM00363">
    <property type="entry name" value="S4"/>
    <property type="match status" value="1"/>
</dbReference>
<comment type="similarity">
    <text evidence="1">Belongs to the pseudouridine synthase RsuA family.</text>
</comment>
<feature type="compositionally biased region" description="Low complexity" evidence="4">
    <location>
        <begin position="125"/>
        <end position="135"/>
    </location>
</feature>
<evidence type="ECO:0000256" key="4">
    <source>
        <dbReference type="SAM" id="MobiDB-lite"/>
    </source>
</evidence>
<dbReference type="HOGENOM" id="CLU_1359314_0_0_10"/>
<dbReference type="CDD" id="cd00165">
    <property type="entry name" value="S4"/>
    <property type="match status" value="1"/>
</dbReference>
<gene>
    <name evidence="6" type="ORF">HMPREF1536_00963</name>
</gene>
<dbReference type="GO" id="GO:0120159">
    <property type="term" value="F:rRNA pseudouridine synthase activity"/>
    <property type="evidence" value="ECO:0007669"/>
    <property type="project" value="UniProtKB-ARBA"/>
</dbReference>
<accession>A0A0F5JNW9</accession>
<organism evidence="6 7">
    <name type="scientific">Parabacteroides gordonii MS-1 = DSM 23371</name>
    <dbReference type="NCBI Taxonomy" id="1203610"/>
    <lineage>
        <taxon>Bacteria</taxon>
        <taxon>Pseudomonadati</taxon>
        <taxon>Bacteroidota</taxon>
        <taxon>Bacteroidia</taxon>
        <taxon>Bacteroidales</taxon>
        <taxon>Tannerellaceae</taxon>
        <taxon>Parabacteroides</taxon>
    </lineage>
</organism>
<feature type="compositionally biased region" description="Basic and acidic residues" evidence="4">
    <location>
        <begin position="85"/>
        <end position="94"/>
    </location>
</feature>